<dbReference type="Proteomes" id="UP000078447">
    <property type="component" value="Unassembled WGS sequence"/>
</dbReference>
<accession>A0ABX2V8U9</accession>
<keyword evidence="1" id="KW-1133">Transmembrane helix</keyword>
<dbReference type="EMBL" id="LVVL01000004">
    <property type="protein sequence ID" value="OAN13860.1"/>
    <property type="molecule type" value="Genomic_DNA"/>
</dbReference>
<keyword evidence="1" id="KW-0812">Transmembrane</keyword>
<name>A0ABX2V8U9_9BACL</name>
<protein>
    <recommendedName>
        <fullName evidence="4">DUF5590 domain-containing protein</fullName>
    </recommendedName>
</protein>
<keyword evidence="3" id="KW-1185">Reference proteome</keyword>
<organism evidence="2 3">
    <name type="scientific">Exiguobacterium undae</name>
    <dbReference type="NCBI Taxonomy" id="169177"/>
    <lineage>
        <taxon>Bacteria</taxon>
        <taxon>Bacillati</taxon>
        <taxon>Bacillota</taxon>
        <taxon>Bacilli</taxon>
        <taxon>Bacillales</taxon>
        <taxon>Bacillales Family XII. Incertae Sedis</taxon>
        <taxon>Exiguobacterium</taxon>
    </lineage>
</organism>
<sequence length="163" mass="18282">MLKLTSLKCLNVVKNRKRGWIMASVKKEKKPVKPIVRVIAIALWIVIALLVAIIVFGKDAEEDTKKGKSEVSKQEYTVTQQRYDKAGTFYITAKADVKDDTQVKALVKQVAAEHKGKQKGEVESMFVHIFNAEDVNQGVFKIAYTNKGKAQTGLDETGKWTKQ</sequence>
<evidence type="ECO:0000313" key="3">
    <source>
        <dbReference type="Proteomes" id="UP000078447"/>
    </source>
</evidence>
<proteinExistence type="predicted"/>
<comment type="caution">
    <text evidence="2">The sequence shown here is derived from an EMBL/GenBank/DDBJ whole genome shotgun (WGS) entry which is preliminary data.</text>
</comment>
<evidence type="ECO:0000313" key="2">
    <source>
        <dbReference type="EMBL" id="OAN13860.1"/>
    </source>
</evidence>
<gene>
    <name evidence="2" type="ORF">A3783_16320</name>
</gene>
<keyword evidence="1" id="KW-0472">Membrane</keyword>
<evidence type="ECO:0000256" key="1">
    <source>
        <dbReference type="SAM" id="Phobius"/>
    </source>
</evidence>
<evidence type="ECO:0008006" key="4">
    <source>
        <dbReference type="Google" id="ProtNLM"/>
    </source>
</evidence>
<feature type="transmembrane region" description="Helical" evidence="1">
    <location>
        <begin position="35"/>
        <end position="56"/>
    </location>
</feature>
<reference evidence="2 3" key="1">
    <citation type="submission" date="2016-03" db="EMBL/GenBank/DDBJ databases">
        <authorList>
            <person name="Cho S.-Y."/>
            <person name="Lim S."/>
            <person name="Kim H."/>
            <person name="Soh E.H."/>
            <person name="Moon J.S."/>
        </authorList>
    </citation>
    <scope>NUCLEOTIDE SEQUENCE [LARGE SCALE GENOMIC DNA]</scope>
    <source>
        <strain evidence="2 3">KCTC 3810</strain>
    </source>
</reference>